<sequence length="233" mass="25668">MPIPLASPGFTPGRPIQPFMTAGLGRALSRLAATKEAEARRDARKQIAVALGLMKVRELSRSNIAHLAAEKCPQCKGTGVFKRWCIDPETCNCVYRAVAKQVLRKYRVIDSGDKFSYQNRPRMVASLMGITVSRPASEFICDVLLAGRKAIDRSCWGIFENFLLGYLTWRDAAEACGKPKGEFFAAVARIHVALGKTFIEQGVFPMDEYFSPDPLRPTLTPVNLRSSSARAAA</sequence>
<proteinExistence type="predicted"/>
<dbReference type="EMBL" id="LR796251">
    <property type="protein sequence ID" value="CAB4130620.1"/>
    <property type="molecule type" value="Genomic_DNA"/>
</dbReference>
<name>A0A6J5LCE3_9CAUD</name>
<organism evidence="1">
    <name type="scientific">uncultured Caudovirales phage</name>
    <dbReference type="NCBI Taxonomy" id="2100421"/>
    <lineage>
        <taxon>Viruses</taxon>
        <taxon>Duplodnaviria</taxon>
        <taxon>Heunggongvirae</taxon>
        <taxon>Uroviricota</taxon>
        <taxon>Caudoviricetes</taxon>
        <taxon>Peduoviridae</taxon>
        <taxon>Maltschvirus</taxon>
        <taxon>Maltschvirus maltsch</taxon>
    </lineage>
</organism>
<gene>
    <name evidence="1" type="ORF">UFOVP130_20</name>
</gene>
<evidence type="ECO:0000313" key="1">
    <source>
        <dbReference type="EMBL" id="CAB4130620.1"/>
    </source>
</evidence>
<accession>A0A6J5LCE3</accession>
<reference evidence="1" key="1">
    <citation type="submission" date="2020-04" db="EMBL/GenBank/DDBJ databases">
        <authorList>
            <person name="Chiriac C."/>
            <person name="Salcher M."/>
            <person name="Ghai R."/>
            <person name="Kavagutti S V."/>
        </authorList>
    </citation>
    <scope>NUCLEOTIDE SEQUENCE</scope>
</reference>
<protein>
    <submittedName>
        <fullName evidence="1">Uncharacterized protein</fullName>
    </submittedName>
</protein>